<dbReference type="AlphaFoldDB" id="A0A545U926"/>
<proteinExistence type="inferred from homology"/>
<organism evidence="8 9">
    <name type="scientific">Aliikangiella coralliicola</name>
    <dbReference type="NCBI Taxonomy" id="2592383"/>
    <lineage>
        <taxon>Bacteria</taxon>
        <taxon>Pseudomonadati</taxon>
        <taxon>Pseudomonadota</taxon>
        <taxon>Gammaproteobacteria</taxon>
        <taxon>Oceanospirillales</taxon>
        <taxon>Pleioneaceae</taxon>
        <taxon>Aliikangiella</taxon>
    </lineage>
</organism>
<keyword evidence="9" id="KW-1185">Reference proteome</keyword>
<feature type="region of interest" description="Disordered" evidence="7">
    <location>
        <begin position="157"/>
        <end position="288"/>
    </location>
</feature>
<feature type="compositionally biased region" description="Polar residues" evidence="7">
    <location>
        <begin position="274"/>
        <end position="288"/>
    </location>
</feature>
<evidence type="ECO:0000313" key="8">
    <source>
        <dbReference type="EMBL" id="TQV85965.1"/>
    </source>
</evidence>
<dbReference type="Pfam" id="PF12385">
    <property type="entry name" value="Peptidase_C70"/>
    <property type="match status" value="1"/>
</dbReference>
<dbReference type="PRINTS" id="PR00839">
    <property type="entry name" value="V8PROTEASE"/>
</dbReference>
<protein>
    <recommendedName>
        <fullName evidence="6">Serine protease</fullName>
        <ecNumber evidence="6">3.4.21.-</ecNumber>
    </recommendedName>
</protein>
<keyword evidence="5 6" id="KW-0720">Serine protease</keyword>
<feature type="compositionally biased region" description="Polar residues" evidence="7">
    <location>
        <begin position="231"/>
        <end position="260"/>
    </location>
</feature>
<keyword evidence="2 6" id="KW-0645">Protease</keyword>
<dbReference type="InterPro" id="IPR008256">
    <property type="entry name" value="Peptidase_S1B"/>
</dbReference>
<evidence type="ECO:0000256" key="5">
    <source>
        <dbReference type="ARBA" id="ARBA00022825"/>
    </source>
</evidence>
<evidence type="ECO:0000313" key="9">
    <source>
        <dbReference type="Proteomes" id="UP000315439"/>
    </source>
</evidence>
<dbReference type="GO" id="GO:0008236">
    <property type="term" value="F:serine-type peptidase activity"/>
    <property type="evidence" value="ECO:0007669"/>
    <property type="project" value="UniProtKB-KW"/>
</dbReference>
<keyword evidence="4 6" id="KW-0378">Hydrolase</keyword>
<evidence type="ECO:0000256" key="6">
    <source>
        <dbReference type="RuleBase" id="RU004296"/>
    </source>
</evidence>
<accession>A0A545U926</accession>
<comment type="caution">
    <text evidence="8">The sequence shown here is derived from an EMBL/GenBank/DDBJ whole genome shotgun (WGS) entry which is preliminary data.</text>
</comment>
<keyword evidence="3" id="KW-0732">Signal</keyword>
<gene>
    <name evidence="8" type="ORF">FLL46_18810</name>
</gene>
<dbReference type="InterPro" id="IPR009003">
    <property type="entry name" value="Peptidase_S1_PA"/>
</dbReference>
<dbReference type="GO" id="GO:0006508">
    <property type="term" value="P:proteolysis"/>
    <property type="evidence" value="ECO:0007669"/>
    <property type="project" value="UniProtKB-KW"/>
</dbReference>
<dbReference type="OrthoDB" id="66275at2"/>
<evidence type="ECO:0000256" key="1">
    <source>
        <dbReference type="ARBA" id="ARBA00008764"/>
    </source>
</evidence>
<evidence type="ECO:0000256" key="4">
    <source>
        <dbReference type="ARBA" id="ARBA00022801"/>
    </source>
</evidence>
<dbReference type="EMBL" id="VIKS01000011">
    <property type="protein sequence ID" value="TQV85965.1"/>
    <property type="molecule type" value="Genomic_DNA"/>
</dbReference>
<feature type="region of interest" description="Disordered" evidence="7">
    <location>
        <begin position="954"/>
        <end position="1005"/>
    </location>
</feature>
<dbReference type="Pfam" id="PF13365">
    <property type="entry name" value="Trypsin_2"/>
    <property type="match status" value="1"/>
</dbReference>
<reference evidence="8 9" key="1">
    <citation type="submission" date="2019-07" db="EMBL/GenBank/DDBJ databases">
        <title>Draft genome for Aliikangiella sp. M105.</title>
        <authorList>
            <person name="Wang G."/>
        </authorList>
    </citation>
    <scope>NUCLEOTIDE SEQUENCE [LARGE SCALE GENOMIC DNA]</scope>
    <source>
        <strain evidence="8 9">M105</strain>
    </source>
</reference>
<sequence>MVGGVMPQIRANRDSIDDRFSVLGFNIQTESPLFEVGVTTDPALFHPQNRNQRNRNNFYSSRAVGAIRAPRGEAVYLLPPHVLSNFIGKQRLYFGLATYSDNSHGKPDFVQTPSNGSMYVSISGLSGRGLQRVVNNFTPPGYVNNVANGNPSLEWGGDALPAAANDSNVATTPTVGNNGQATDTNGQASPPLDYDDGFGPLPVVEETNNGAADQANGSQNNGQTNGPQTNRPQTNGQSPDGQPIDNSASNPAQNTLTQPGATPDNGTDGDRANNGHSQPLQPGATSQPLELIRPFYDPSDPSSALMSQNNAFSLEREEWFAGVPNTQMFPHSAICQLLMRTSDGRLFQGTGFYIGSNRILTCAHNLANKASVTIIPARNGSSNKPYSETTVTSSSWRIAPNYSGSGDWANDLAVIDNVPIAAPNGQYFKFLHMTPSTQMPIVVCGYSAGSRVVPELNEIIDPDMQHLHGGYVDSQSSPETIEYPILTLMGASGSPVYHLSDESGQLEALIAAVHVNSEQAANGLNGGCFITPDKIDWIEGRTTSFALAKGLDCDYHNRNQQQNGHSRAMAIPLDPGEGGMSISIEALSPGDIIVSTARHIVSYVIRLGTLSAVSHAMLYVGDGKVIEAVGDGVREVGLEQALNGALIAVAYRDPRVNSAIANQIVNYAKTRIGNPYNYAGVAYVGYSILNPGKSMLINAIADRLGLRIGQAGATYCSELVFDAYEQASVPLGVRPSTSTPDDIVDLFGDRLDYVGHLLAEDVPLGIALSRTASHSRALNSSFAIHWQGVPFQPQSSVASCWAACAAMVVGWRDQMSIADSDIAAKVPVIDAYKNGLWPRQRQALADTWNLVAEPPASYSINSWRQLLQSNGPLYVDMNFSPNSGGHARVLVGMESDGAADGSDTRMFMYDPWPGTKGKITLSFADFLSLYEGRTDNSGGHLEYQILHSGQIPQGLQPGTASAFSAKPVAGHEQSDVPPNGQTNGPNADYTPALIPSPEAVTQQPTNGELAHSMEGATVAIASVVAGAVMERLVNNEGDITWELDQLRGFKHPNDTAPSPVPPAHDGTVIRLTDWPYIENYLTDQISAGFEVNWQYNGKSLGNILISNVATNDAVGWGLTVKAKIMDDNIVYPRNAPEFAALRVRFEYRFTRTIGSDKIAIRDLHLFANGRYNLTGRWEQ</sequence>
<evidence type="ECO:0000256" key="7">
    <source>
        <dbReference type="SAM" id="MobiDB-lite"/>
    </source>
</evidence>
<name>A0A545U926_9GAMM</name>
<comment type="similarity">
    <text evidence="1 6">Belongs to the peptidase S1B family.</text>
</comment>
<dbReference type="Gene3D" id="3.90.1720.10">
    <property type="entry name" value="endopeptidase domain like (from Nostoc punctiforme)"/>
    <property type="match status" value="1"/>
</dbReference>
<dbReference type="Gene3D" id="2.40.10.10">
    <property type="entry name" value="Trypsin-like serine proteases"/>
    <property type="match status" value="2"/>
</dbReference>
<feature type="compositionally biased region" description="Polar residues" evidence="7">
    <location>
        <begin position="165"/>
        <end position="188"/>
    </location>
</feature>
<evidence type="ECO:0000256" key="3">
    <source>
        <dbReference type="ARBA" id="ARBA00022729"/>
    </source>
</evidence>
<dbReference type="SUPFAM" id="SSF54001">
    <property type="entry name" value="Cysteine proteinases"/>
    <property type="match status" value="1"/>
</dbReference>
<dbReference type="InterPro" id="IPR038765">
    <property type="entry name" value="Papain-like_cys_pep_sf"/>
</dbReference>
<dbReference type="SUPFAM" id="SSF50494">
    <property type="entry name" value="Trypsin-like serine proteases"/>
    <property type="match status" value="1"/>
</dbReference>
<feature type="compositionally biased region" description="Low complexity" evidence="7">
    <location>
        <begin position="216"/>
        <end position="230"/>
    </location>
</feature>
<dbReference type="InterPro" id="IPR022118">
    <property type="entry name" value="Peptidase_C70_AvrRpt2"/>
</dbReference>
<dbReference type="InterPro" id="IPR043504">
    <property type="entry name" value="Peptidase_S1_PA_chymotrypsin"/>
</dbReference>
<dbReference type="Proteomes" id="UP000315439">
    <property type="component" value="Unassembled WGS sequence"/>
</dbReference>
<dbReference type="EC" id="3.4.21.-" evidence="6"/>
<evidence type="ECO:0000256" key="2">
    <source>
        <dbReference type="ARBA" id="ARBA00022670"/>
    </source>
</evidence>